<protein>
    <submittedName>
        <fullName evidence="2">Uncharacterized protein</fullName>
    </submittedName>
</protein>
<evidence type="ECO:0000256" key="1">
    <source>
        <dbReference type="SAM" id="MobiDB-lite"/>
    </source>
</evidence>
<dbReference type="AlphaFoldDB" id="A0A9W9YRK5"/>
<feature type="compositionally biased region" description="Gly residues" evidence="1">
    <location>
        <begin position="57"/>
        <end position="71"/>
    </location>
</feature>
<keyword evidence="3" id="KW-1185">Reference proteome</keyword>
<feature type="region of interest" description="Disordered" evidence="1">
    <location>
        <begin position="52"/>
        <end position="97"/>
    </location>
</feature>
<proteinExistence type="predicted"/>
<comment type="caution">
    <text evidence="2">The sequence shown here is derived from an EMBL/GenBank/DDBJ whole genome shotgun (WGS) entry which is preliminary data.</text>
</comment>
<feature type="region of interest" description="Disordered" evidence="1">
    <location>
        <begin position="14"/>
        <end position="37"/>
    </location>
</feature>
<feature type="compositionally biased region" description="Acidic residues" evidence="1">
    <location>
        <begin position="23"/>
        <end position="33"/>
    </location>
</feature>
<sequence>MVLLRANCREDLQLTGIERSEVSEPESVDEQDGTEEHDWVVGEDSGKAAEFVSAPFGGSGSRGGNGGGTVGGKDCKEGGAGSRGAKGDGGGEDVGAGEEKVDDVYLITFVRSMCGAVLKQNK</sequence>
<accession>A0A9W9YRK5</accession>
<gene>
    <name evidence="2" type="ORF">OS493_007600</name>
</gene>
<feature type="compositionally biased region" description="Gly residues" evidence="1">
    <location>
        <begin position="78"/>
        <end position="94"/>
    </location>
</feature>
<reference evidence="2" key="1">
    <citation type="submission" date="2023-01" db="EMBL/GenBank/DDBJ databases">
        <title>Genome assembly of the deep-sea coral Lophelia pertusa.</title>
        <authorList>
            <person name="Herrera S."/>
            <person name="Cordes E."/>
        </authorList>
    </citation>
    <scope>NUCLEOTIDE SEQUENCE</scope>
    <source>
        <strain evidence="2">USNM1676648</strain>
        <tissue evidence="2">Polyp</tissue>
    </source>
</reference>
<dbReference type="EMBL" id="MU827304">
    <property type="protein sequence ID" value="KAJ7364967.1"/>
    <property type="molecule type" value="Genomic_DNA"/>
</dbReference>
<organism evidence="2 3">
    <name type="scientific">Desmophyllum pertusum</name>
    <dbReference type="NCBI Taxonomy" id="174260"/>
    <lineage>
        <taxon>Eukaryota</taxon>
        <taxon>Metazoa</taxon>
        <taxon>Cnidaria</taxon>
        <taxon>Anthozoa</taxon>
        <taxon>Hexacorallia</taxon>
        <taxon>Scleractinia</taxon>
        <taxon>Caryophylliina</taxon>
        <taxon>Caryophylliidae</taxon>
        <taxon>Desmophyllum</taxon>
    </lineage>
</organism>
<evidence type="ECO:0000313" key="3">
    <source>
        <dbReference type="Proteomes" id="UP001163046"/>
    </source>
</evidence>
<dbReference type="Proteomes" id="UP001163046">
    <property type="component" value="Unassembled WGS sequence"/>
</dbReference>
<evidence type="ECO:0000313" key="2">
    <source>
        <dbReference type="EMBL" id="KAJ7364967.1"/>
    </source>
</evidence>
<name>A0A9W9YRK5_9CNID</name>